<dbReference type="Proteomes" id="UP000253517">
    <property type="component" value="Unassembled WGS sequence"/>
</dbReference>
<evidence type="ECO:0000313" key="2">
    <source>
        <dbReference type="Proteomes" id="UP000253517"/>
    </source>
</evidence>
<protein>
    <submittedName>
        <fullName evidence="1">Uncharacterized protein</fullName>
    </submittedName>
</protein>
<reference evidence="1 2" key="1">
    <citation type="submission" date="2018-07" db="EMBL/GenBank/DDBJ databases">
        <title>Genomic Encyclopedia of Type Strains, Phase IV (KMG-IV): sequencing the most valuable type-strain genomes for metagenomic binning, comparative biology and taxonomic classification.</title>
        <authorList>
            <person name="Goeker M."/>
        </authorList>
    </citation>
    <scope>NUCLEOTIDE SEQUENCE [LARGE SCALE GENOMIC DNA]</scope>
    <source>
        <strain evidence="1 2">DSM 21410</strain>
    </source>
</reference>
<keyword evidence="2" id="KW-1185">Reference proteome</keyword>
<accession>A0A369ADA0</accession>
<proteinExistence type="predicted"/>
<evidence type="ECO:0000313" key="1">
    <source>
        <dbReference type="EMBL" id="RCX05404.1"/>
    </source>
</evidence>
<name>A0A369ADA0_9FLAO</name>
<organism evidence="1 2">
    <name type="scientific">Schleiferia thermophila</name>
    <dbReference type="NCBI Taxonomy" id="884107"/>
    <lineage>
        <taxon>Bacteria</taxon>
        <taxon>Pseudomonadati</taxon>
        <taxon>Bacteroidota</taxon>
        <taxon>Flavobacteriia</taxon>
        <taxon>Flavobacteriales</taxon>
        <taxon>Schleiferiaceae</taxon>
        <taxon>Schleiferia</taxon>
    </lineage>
</organism>
<comment type="caution">
    <text evidence="1">The sequence shown here is derived from an EMBL/GenBank/DDBJ whole genome shotgun (WGS) entry which is preliminary data.</text>
</comment>
<dbReference type="RefSeq" id="WP_125039353.1">
    <property type="nucleotide sequence ID" value="NZ_BHZF01000001.1"/>
</dbReference>
<dbReference type="AlphaFoldDB" id="A0A369ADA0"/>
<dbReference type="EMBL" id="QPJS01000001">
    <property type="protein sequence ID" value="RCX05404.1"/>
    <property type="molecule type" value="Genomic_DNA"/>
</dbReference>
<gene>
    <name evidence="1" type="ORF">DES35_101689</name>
</gene>
<sequence>MTASTACKAQSIVLILLLQLAWSNAILSQPSGDLNWIEQSLALLGREILSAETYSERNAANQEFDSLLLEALKKPESLDYLFAEVKNLSRIQSQDKKVVVYTWLLPKENPGEYEFYGYVQIRDKNGKILLHQLKDETGQIPQPEYTALKPERWYGALYYQIIDVRHQSATYYTLLGYKPMGKVIQRKVIDVLHLHNPKKPIFGAPIFYVQDFVDRRYMRKPFRLFYDYSASVSATMRYREKEKMIIMDHLAPPDYSKKGIYAVYGPDFSYDGLYWNNGHWHLKEQIRFDTGIKDDIPSVPPPVRRKF</sequence>